<evidence type="ECO:0000313" key="7">
    <source>
        <dbReference type="EMBL" id="NBC68664.1"/>
    </source>
</evidence>
<name>A0A7X4YNG5_9BACL</name>
<dbReference type="Pfam" id="PF00355">
    <property type="entry name" value="Rieske"/>
    <property type="match status" value="1"/>
</dbReference>
<dbReference type="GO" id="GO:0046872">
    <property type="term" value="F:metal ion binding"/>
    <property type="evidence" value="ECO:0007669"/>
    <property type="project" value="UniProtKB-KW"/>
</dbReference>
<dbReference type="Proteomes" id="UP000558113">
    <property type="component" value="Unassembled WGS sequence"/>
</dbReference>
<dbReference type="InterPro" id="IPR017941">
    <property type="entry name" value="Rieske_2Fe-2S"/>
</dbReference>
<dbReference type="Gene3D" id="3.90.380.10">
    <property type="entry name" value="Naphthalene 1,2-dioxygenase Alpha Subunit, Chain A, domain 1"/>
    <property type="match status" value="1"/>
</dbReference>
<dbReference type="InterPro" id="IPR050584">
    <property type="entry name" value="Cholesterol_7-desaturase"/>
</dbReference>
<dbReference type="InterPro" id="IPR036922">
    <property type="entry name" value="Rieske_2Fe-2S_sf"/>
</dbReference>
<dbReference type="PROSITE" id="PS51296">
    <property type="entry name" value="RIESKE"/>
    <property type="match status" value="1"/>
</dbReference>
<keyword evidence="8" id="KW-1185">Reference proteome</keyword>
<comment type="caution">
    <text evidence="7">The sequence shown here is derived from an EMBL/GenBank/DDBJ whole genome shotgun (WGS) entry which is preliminary data.</text>
</comment>
<dbReference type="AlphaFoldDB" id="A0A7X4YNG5"/>
<dbReference type="CDD" id="cd03469">
    <property type="entry name" value="Rieske_RO_Alpha_N"/>
    <property type="match status" value="1"/>
</dbReference>
<proteinExistence type="predicted"/>
<evidence type="ECO:0000313" key="8">
    <source>
        <dbReference type="Proteomes" id="UP000558113"/>
    </source>
</evidence>
<keyword evidence="1" id="KW-0001">2Fe-2S</keyword>
<keyword evidence="5" id="KW-0411">Iron-sulfur</keyword>
<dbReference type="Pfam" id="PF19112">
    <property type="entry name" value="VanA_C"/>
    <property type="match status" value="1"/>
</dbReference>
<sequence>MLQAEQSVLRKYYYPVMPVTDLNEGPKPITMFGEPVVVWLDEQGKPAAAIDRCCHRTAKLSLGATRNGCIVCPYHGWTFNRDGKCTFFPQSELEDPPKVYKIKAYRCEEKYGYVWIALDEPLAGIPDFSRYGDPEIRQIHQFHETIRCSALRLMENSFDTAHIAFVHHNTFGNNQDPVPPEFRIVPNELGFEMFYEVRVTNKLNKDVKAINVDSDETVRSVRAAWFMPFVRQLDMTYPTGLVHSIVTCATPIDNESCILIQFVFRNDTEADVPAATIIAFDRAVVDEDMLILESTEANIPLDLKLRLETHMHADKPGIVMREMLLKLFDEHGEKEVLPRLRTPQLYKTEVLERAAEPN</sequence>
<dbReference type="EMBL" id="JAAAMU010000003">
    <property type="protein sequence ID" value="NBC68664.1"/>
    <property type="molecule type" value="Genomic_DNA"/>
</dbReference>
<dbReference type="RefSeq" id="WP_161695716.1">
    <property type="nucleotide sequence ID" value="NZ_JAAAMU010000003.1"/>
</dbReference>
<dbReference type="SUPFAM" id="SSF50022">
    <property type="entry name" value="ISP domain"/>
    <property type="match status" value="1"/>
</dbReference>
<dbReference type="GO" id="GO:0016705">
    <property type="term" value="F:oxidoreductase activity, acting on paired donors, with incorporation or reduction of molecular oxygen"/>
    <property type="evidence" value="ECO:0007669"/>
    <property type="project" value="UniProtKB-ARBA"/>
</dbReference>
<dbReference type="GO" id="GO:0051537">
    <property type="term" value="F:2 iron, 2 sulfur cluster binding"/>
    <property type="evidence" value="ECO:0007669"/>
    <property type="project" value="UniProtKB-KW"/>
</dbReference>
<evidence type="ECO:0000256" key="1">
    <source>
        <dbReference type="ARBA" id="ARBA00022714"/>
    </source>
</evidence>
<dbReference type="SUPFAM" id="SSF55961">
    <property type="entry name" value="Bet v1-like"/>
    <property type="match status" value="1"/>
</dbReference>
<reference evidence="7 8" key="1">
    <citation type="submission" date="2020-01" db="EMBL/GenBank/DDBJ databases">
        <title>Paenibacillus soybeanensis sp. nov. isolated from the nodules of soybean (Glycine max(L.) Merr).</title>
        <authorList>
            <person name="Wang H."/>
        </authorList>
    </citation>
    <scope>NUCLEOTIDE SEQUENCE [LARGE SCALE GENOMIC DNA]</scope>
    <source>
        <strain evidence="7 8">DSM 23054</strain>
    </source>
</reference>
<dbReference type="GO" id="GO:0004497">
    <property type="term" value="F:monooxygenase activity"/>
    <property type="evidence" value="ECO:0007669"/>
    <property type="project" value="UniProtKB-ARBA"/>
</dbReference>
<evidence type="ECO:0000259" key="6">
    <source>
        <dbReference type="PROSITE" id="PS51296"/>
    </source>
</evidence>
<evidence type="ECO:0000256" key="4">
    <source>
        <dbReference type="ARBA" id="ARBA00023004"/>
    </source>
</evidence>
<keyword evidence="2" id="KW-0479">Metal-binding</keyword>
<keyword evidence="3" id="KW-0560">Oxidoreductase</keyword>
<dbReference type="InterPro" id="IPR044043">
    <property type="entry name" value="VanA_C_cat"/>
</dbReference>
<accession>A0A7X4YNG5</accession>
<evidence type="ECO:0000256" key="2">
    <source>
        <dbReference type="ARBA" id="ARBA00022723"/>
    </source>
</evidence>
<evidence type="ECO:0000256" key="3">
    <source>
        <dbReference type="ARBA" id="ARBA00023002"/>
    </source>
</evidence>
<organism evidence="7 8">
    <name type="scientific">Paenibacillus sacheonensis</name>
    <dbReference type="NCBI Taxonomy" id="742054"/>
    <lineage>
        <taxon>Bacteria</taxon>
        <taxon>Bacillati</taxon>
        <taxon>Bacillota</taxon>
        <taxon>Bacilli</taxon>
        <taxon>Bacillales</taxon>
        <taxon>Paenibacillaceae</taxon>
        <taxon>Paenibacillus</taxon>
    </lineage>
</organism>
<evidence type="ECO:0000256" key="5">
    <source>
        <dbReference type="ARBA" id="ARBA00023014"/>
    </source>
</evidence>
<dbReference type="OrthoDB" id="9800776at2"/>
<dbReference type="PANTHER" id="PTHR21266:SF57">
    <property type="entry name" value="3-CHLOROBENZOATE-3,4-DIOXYGENASE"/>
    <property type="match status" value="1"/>
</dbReference>
<feature type="domain" description="Rieske" evidence="6">
    <location>
        <begin position="13"/>
        <end position="116"/>
    </location>
</feature>
<keyword evidence="4" id="KW-0408">Iron</keyword>
<gene>
    <name evidence="7" type="ORF">GT003_06675</name>
</gene>
<dbReference type="Gene3D" id="2.102.10.10">
    <property type="entry name" value="Rieske [2Fe-2S] iron-sulphur domain"/>
    <property type="match status" value="1"/>
</dbReference>
<protein>
    <submittedName>
        <fullName evidence="7">Rieske 2Fe-2S domain-containing protein</fullName>
    </submittedName>
</protein>
<dbReference type="PANTHER" id="PTHR21266">
    <property type="entry name" value="IRON-SULFUR DOMAIN CONTAINING PROTEIN"/>
    <property type="match status" value="1"/>
</dbReference>